<dbReference type="AlphaFoldDB" id="A0A7K3LKU4"/>
<dbReference type="InterPro" id="IPR000792">
    <property type="entry name" value="Tscrpt_reg_LuxR_C"/>
</dbReference>
<dbReference type="Gene3D" id="1.10.10.10">
    <property type="entry name" value="Winged helix-like DNA-binding domain superfamily/Winged helix DNA-binding domain"/>
    <property type="match status" value="1"/>
</dbReference>
<evidence type="ECO:0000259" key="2">
    <source>
        <dbReference type="PROSITE" id="PS50043"/>
    </source>
</evidence>
<dbReference type="Proteomes" id="UP000466307">
    <property type="component" value="Unassembled WGS sequence"/>
</dbReference>
<feature type="domain" description="HTH luxR-type" evidence="2">
    <location>
        <begin position="682"/>
        <end position="747"/>
    </location>
</feature>
<protein>
    <submittedName>
        <fullName evidence="3">Helix-turn-helix transcriptional regulator</fullName>
    </submittedName>
</protein>
<dbReference type="SUPFAM" id="SSF46894">
    <property type="entry name" value="C-terminal effector domain of the bipartite response regulators"/>
    <property type="match status" value="1"/>
</dbReference>
<name>A0A7K3LKU4_9ACTN</name>
<dbReference type="SMART" id="SM00421">
    <property type="entry name" value="HTH_LUXR"/>
    <property type="match status" value="1"/>
</dbReference>
<evidence type="ECO:0000313" key="4">
    <source>
        <dbReference type="Proteomes" id="UP000466307"/>
    </source>
</evidence>
<feature type="region of interest" description="Disordered" evidence="1">
    <location>
        <begin position="174"/>
        <end position="193"/>
    </location>
</feature>
<accession>A0A7K3LKU4</accession>
<reference evidence="3 4" key="1">
    <citation type="submission" date="2020-01" db="EMBL/GenBank/DDBJ databases">
        <title>Investigation of new actinobacteria for the biodesulphurisation of diesel fuel.</title>
        <authorList>
            <person name="Athi Narayanan S.M."/>
        </authorList>
    </citation>
    <scope>NUCLEOTIDE SEQUENCE [LARGE SCALE GENOMIC DNA]</scope>
    <source>
        <strain evidence="3 4">213E</strain>
    </source>
</reference>
<dbReference type="InterPro" id="IPR036388">
    <property type="entry name" value="WH-like_DNA-bd_sf"/>
</dbReference>
<keyword evidence="4" id="KW-1185">Reference proteome</keyword>
<evidence type="ECO:0000256" key="1">
    <source>
        <dbReference type="SAM" id="MobiDB-lite"/>
    </source>
</evidence>
<dbReference type="GO" id="GO:0003677">
    <property type="term" value="F:DNA binding"/>
    <property type="evidence" value="ECO:0007669"/>
    <property type="project" value="InterPro"/>
</dbReference>
<comment type="caution">
    <text evidence="3">The sequence shown here is derived from an EMBL/GenBank/DDBJ whole genome shotgun (WGS) entry which is preliminary data.</text>
</comment>
<dbReference type="RefSeq" id="WP_059036391.1">
    <property type="nucleotide sequence ID" value="NZ_JAADZU010000009.1"/>
</dbReference>
<gene>
    <name evidence="3" type="ORF">GYA93_04635</name>
</gene>
<organism evidence="3 4">
    <name type="scientific">Gordonia desulfuricans</name>
    <dbReference type="NCBI Taxonomy" id="89051"/>
    <lineage>
        <taxon>Bacteria</taxon>
        <taxon>Bacillati</taxon>
        <taxon>Actinomycetota</taxon>
        <taxon>Actinomycetes</taxon>
        <taxon>Mycobacteriales</taxon>
        <taxon>Gordoniaceae</taxon>
        <taxon>Gordonia</taxon>
    </lineage>
</organism>
<dbReference type="Pfam" id="PF00196">
    <property type="entry name" value="GerE"/>
    <property type="match status" value="1"/>
</dbReference>
<dbReference type="GO" id="GO:0006355">
    <property type="term" value="P:regulation of DNA-templated transcription"/>
    <property type="evidence" value="ECO:0007669"/>
    <property type="project" value="InterPro"/>
</dbReference>
<dbReference type="PRINTS" id="PR00038">
    <property type="entry name" value="HTHLUXR"/>
</dbReference>
<dbReference type="CDD" id="cd06170">
    <property type="entry name" value="LuxR_C_like"/>
    <property type="match status" value="1"/>
</dbReference>
<dbReference type="InterPro" id="IPR016032">
    <property type="entry name" value="Sig_transdc_resp-reg_C-effctor"/>
</dbReference>
<evidence type="ECO:0000313" key="3">
    <source>
        <dbReference type="EMBL" id="NDK88866.1"/>
    </source>
</evidence>
<dbReference type="PROSITE" id="PS50043">
    <property type="entry name" value="HTH_LUXR_2"/>
    <property type="match status" value="1"/>
</dbReference>
<dbReference type="EMBL" id="JAADZU010000009">
    <property type="protein sequence ID" value="NDK88866.1"/>
    <property type="molecule type" value="Genomic_DNA"/>
</dbReference>
<feature type="region of interest" description="Disordered" evidence="1">
    <location>
        <begin position="741"/>
        <end position="773"/>
    </location>
</feature>
<sequence>MSATTNEAITPPPGLTLIVGASTRESRHTVDTILTQARRSGALVLRHRFDADHIHPLSALRSLLHHVTLPAGTAADHPARHRISRLQRLVAADEPDVLALIGGLVGLQQAARPLGPVVIALNDLDLIDRAGADVLAGVARRLRDQPIAILATATPDAVVDDRIVTRRWYPTTADPVAGASPAGAPGLPTDPTEATRRALAELRSGDIDRAATELAGAVESSTDPETRGRLLAAAAGVAADVTANLDQVSLLLRQALSADRTTAASLEAQVAHLHLGLGSGARLSALAHSMATGLRDQDRIAGRWVLDEALWAMYLVASAAERRDIWDLFGNTVIGLGDRVSTWATIAATATTPGAAVLRPPDDSPVVRALTHTDDPAQTIRVAFATGTRRRHYWWRDALERLWTRRYPTASAIYAGVLLTADGIDDGNWDHAATIAADALALRADRDHHSVSEAWLHHNLGILEAHRGNDSAALEHAAFLGEWSTPRGAQRLRDRSVHIRAASALAADRPRRAHRLLGGLTDDAGYGELIAVDDRTALEFAESAQRSGAGDHLSALRRRLTGMLDASGPTTADPDVDPDTDYRRARSTMIFLGALAITTSDVEMFTRALAPTDRDRWPFVTARIRLAFARVLRRDADPAVAAQATDHLRRAAMTFQLLGATPWLEQARRELHSLGVHTGAASIIGFERLSAIEQRIAEMAASGRTNREIATHLMMSPSTVGTHLHHVYGVLGVRSRAGLRDLLHPKPSDGPVTPRSTPGPMSAQAHHGVPAAR</sequence>
<feature type="compositionally biased region" description="Low complexity" evidence="1">
    <location>
        <begin position="174"/>
        <end position="186"/>
    </location>
</feature>
<proteinExistence type="predicted"/>